<protein>
    <recommendedName>
        <fullName evidence="3">Shikimate dehydrogenase</fullName>
    </recommendedName>
</protein>
<evidence type="ECO:0008006" key="3">
    <source>
        <dbReference type="Google" id="ProtNLM"/>
    </source>
</evidence>
<proteinExistence type="predicted"/>
<dbReference type="RefSeq" id="WP_189093497.1">
    <property type="nucleotide sequence ID" value="NZ_BMQL01000072.1"/>
</dbReference>
<organism evidence="1 2">
    <name type="scientific">Deinococcus ruber</name>
    <dbReference type="NCBI Taxonomy" id="1848197"/>
    <lineage>
        <taxon>Bacteria</taxon>
        <taxon>Thermotogati</taxon>
        <taxon>Deinococcota</taxon>
        <taxon>Deinococci</taxon>
        <taxon>Deinococcales</taxon>
        <taxon>Deinococcaceae</taxon>
        <taxon>Deinococcus</taxon>
    </lineage>
</organism>
<dbReference type="AlphaFoldDB" id="A0A918FGG2"/>
<evidence type="ECO:0000313" key="1">
    <source>
        <dbReference type="EMBL" id="GGR36252.1"/>
    </source>
</evidence>
<comment type="caution">
    <text evidence="1">The sequence shown here is derived from an EMBL/GenBank/DDBJ whole genome shotgun (WGS) entry which is preliminary data.</text>
</comment>
<dbReference type="Proteomes" id="UP000603865">
    <property type="component" value="Unassembled WGS sequence"/>
</dbReference>
<gene>
    <name evidence="1" type="ORF">GCM10008957_52490</name>
</gene>
<name>A0A918FGG2_9DEIO</name>
<reference evidence="1" key="2">
    <citation type="submission" date="2020-09" db="EMBL/GenBank/DDBJ databases">
        <authorList>
            <person name="Sun Q."/>
            <person name="Ohkuma M."/>
        </authorList>
    </citation>
    <scope>NUCLEOTIDE SEQUENCE</scope>
    <source>
        <strain evidence="1">JCM 31311</strain>
    </source>
</reference>
<sequence length="249" mass="25497">MPQHDTPLALLGYPADAARKLRDLGLTALSLPTEPLAKVLDACAPLAFTGALVAPALQAAVLAASQPDSAARRAGAADALSFAGGLHSTHTLPDALLDALEQSGYPVRGAHALIIGERGDLGAGLALTRLGLGSLTLAAASHPDGEHLLKDLPRGVRAHATTRHDSALPTLAERADLIVLTAGMMPPGVLQPFHALLDLTGRAGSTATRAGASLVPLGQLPELRLSRRLLHATGQRFAPDALSELAGLF</sequence>
<dbReference type="Gene3D" id="3.40.50.10860">
    <property type="entry name" value="Leucine Dehydrogenase, chain A, domain 1"/>
    <property type="match status" value="1"/>
</dbReference>
<reference evidence="1" key="1">
    <citation type="journal article" date="2014" name="Int. J. Syst. Evol. Microbiol.">
        <title>Complete genome sequence of Corynebacterium casei LMG S-19264T (=DSM 44701T), isolated from a smear-ripened cheese.</title>
        <authorList>
            <consortium name="US DOE Joint Genome Institute (JGI-PGF)"/>
            <person name="Walter F."/>
            <person name="Albersmeier A."/>
            <person name="Kalinowski J."/>
            <person name="Ruckert C."/>
        </authorList>
    </citation>
    <scope>NUCLEOTIDE SEQUENCE</scope>
    <source>
        <strain evidence="1">JCM 31311</strain>
    </source>
</reference>
<keyword evidence="2" id="KW-1185">Reference proteome</keyword>
<dbReference type="Gene3D" id="3.40.50.720">
    <property type="entry name" value="NAD(P)-binding Rossmann-like Domain"/>
    <property type="match status" value="1"/>
</dbReference>
<accession>A0A918FGG2</accession>
<evidence type="ECO:0000313" key="2">
    <source>
        <dbReference type="Proteomes" id="UP000603865"/>
    </source>
</evidence>
<dbReference type="SUPFAM" id="SSF51735">
    <property type="entry name" value="NAD(P)-binding Rossmann-fold domains"/>
    <property type="match status" value="1"/>
</dbReference>
<dbReference type="EMBL" id="BMQL01000072">
    <property type="protein sequence ID" value="GGR36252.1"/>
    <property type="molecule type" value="Genomic_DNA"/>
</dbReference>
<dbReference type="InterPro" id="IPR036291">
    <property type="entry name" value="NAD(P)-bd_dom_sf"/>
</dbReference>